<protein>
    <submittedName>
        <fullName evidence="1">Uncharacterized protein</fullName>
    </submittedName>
</protein>
<gene>
    <name evidence="1" type="ORF">Back11_56130</name>
</gene>
<name>A0A3G9JJJ6_9BACL</name>
<reference evidence="1 2" key="1">
    <citation type="submission" date="2018-11" db="EMBL/GenBank/DDBJ databases">
        <title>Complete genome sequence of Paenibacillus baekrokdamisoli strain KCTC 33723.</title>
        <authorList>
            <person name="Kang S.W."/>
            <person name="Lee K.C."/>
            <person name="Kim K.K."/>
            <person name="Kim J.S."/>
            <person name="Kim D.S."/>
            <person name="Ko S.H."/>
            <person name="Yang S.H."/>
            <person name="Lee J.S."/>
        </authorList>
    </citation>
    <scope>NUCLEOTIDE SEQUENCE [LARGE SCALE GENOMIC DNA]</scope>
    <source>
        <strain evidence="1 2">KCTC 33723</strain>
    </source>
</reference>
<dbReference type="KEGG" id="pbk:Back11_56130"/>
<dbReference type="NCBIfam" id="NF040785">
    <property type="entry name" value="CD3324_fam"/>
    <property type="match status" value="1"/>
</dbReference>
<dbReference type="InterPro" id="IPR049739">
    <property type="entry name" value="YraL-like"/>
</dbReference>
<keyword evidence="2" id="KW-1185">Reference proteome</keyword>
<accession>A0A3G9JJJ6</accession>
<dbReference type="AlphaFoldDB" id="A0A3G9JJJ6"/>
<dbReference type="EMBL" id="AP019308">
    <property type="protein sequence ID" value="BBH24268.1"/>
    <property type="molecule type" value="Genomic_DNA"/>
</dbReference>
<evidence type="ECO:0000313" key="2">
    <source>
        <dbReference type="Proteomes" id="UP000275368"/>
    </source>
</evidence>
<organism evidence="1 2">
    <name type="scientific">Paenibacillus baekrokdamisoli</name>
    <dbReference type="NCBI Taxonomy" id="1712516"/>
    <lineage>
        <taxon>Bacteria</taxon>
        <taxon>Bacillati</taxon>
        <taxon>Bacillota</taxon>
        <taxon>Bacilli</taxon>
        <taxon>Bacillales</taxon>
        <taxon>Paenibacillaceae</taxon>
        <taxon>Paenibacillus</taxon>
    </lineage>
</organism>
<proteinExistence type="predicted"/>
<dbReference type="Proteomes" id="UP000275368">
    <property type="component" value="Chromosome"/>
</dbReference>
<evidence type="ECO:0000313" key="1">
    <source>
        <dbReference type="EMBL" id="BBH24268.1"/>
    </source>
</evidence>
<sequence>MKYVNADIIFPEELLNEIQKYIHGGMVYVPKPQGLRKKWGGNSGSRQYLNLRNNEIRQNFPLVSLLINFQIISVFPAIVLKKSFIQKNRLFKVMLD</sequence>